<organism evidence="2 3">
    <name type="scientific">Gordonia asplenii</name>
    <dbReference type="NCBI Taxonomy" id="2725283"/>
    <lineage>
        <taxon>Bacteria</taxon>
        <taxon>Bacillati</taxon>
        <taxon>Actinomycetota</taxon>
        <taxon>Actinomycetes</taxon>
        <taxon>Mycobacteriales</taxon>
        <taxon>Gordoniaceae</taxon>
        <taxon>Gordonia</taxon>
    </lineage>
</organism>
<reference evidence="2 3" key="1">
    <citation type="submission" date="2020-04" db="EMBL/GenBank/DDBJ databases">
        <title>Gordonia sp. nov. TBRC 11910.</title>
        <authorList>
            <person name="Suriyachadkun C."/>
        </authorList>
    </citation>
    <scope>NUCLEOTIDE SEQUENCE [LARGE SCALE GENOMIC DNA]</scope>
    <source>
        <strain evidence="2 3">TBRC 11910</strain>
    </source>
</reference>
<evidence type="ECO:0000256" key="1">
    <source>
        <dbReference type="SAM" id="SignalP"/>
    </source>
</evidence>
<dbReference type="EMBL" id="JABBNB010000013">
    <property type="protein sequence ID" value="NMO02400.1"/>
    <property type="molecule type" value="Genomic_DNA"/>
</dbReference>
<evidence type="ECO:0000313" key="3">
    <source>
        <dbReference type="Proteomes" id="UP000550729"/>
    </source>
</evidence>
<sequence length="152" mass="15537">MHTNTKIRTTVAAFTAAAACTGLLTIGVGQASAQSNADILAGRGRVKVTVTNTIPLVGLDCTVIVSGAGVRHLKVDKAAGGNAKESTLFEGLTEGTHGVGVNCKSTAVPSWKVFNTFKSVNVQAADAAKDAQDKFWMSLGSSAMVSDPTLVS</sequence>
<gene>
    <name evidence="2" type="ORF">HH308_14370</name>
</gene>
<evidence type="ECO:0008006" key="4">
    <source>
        <dbReference type="Google" id="ProtNLM"/>
    </source>
</evidence>
<dbReference type="RefSeq" id="WP_170194899.1">
    <property type="nucleotide sequence ID" value="NZ_JABBNB010000013.1"/>
</dbReference>
<keyword evidence="3" id="KW-1185">Reference proteome</keyword>
<keyword evidence="1" id="KW-0732">Signal</keyword>
<dbReference type="AlphaFoldDB" id="A0A848KV34"/>
<accession>A0A848KV34</accession>
<feature type="signal peptide" evidence="1">
    <location>
        <begin position="1"/>
        <end position="33"/>
    </location>
</feature>
<evidence type="ECO:0000313" key="2">
    <source>
        <dbReference type="EMBL" id="NMO02400.1"/>
    </source>
</evidence>
<proteinExistence type="predicted"/>
<dbReference type="Proteomes" id="UP000550729">
    <property type="component" value="Unassembled WGS sequence"/>
</dbReference>
<feature type="chain" id="PRO_5032503592" description="Secreted protein" evidence="1">
    <location>
        <begin position="34"/>
        <end position="152"/>
    </location>
</feature>
<protein>
    <recommendedName>
        <fullName evidence="4">Secreted protein</fullName>
    </recommendedName>
</protein>
<name>A0A848KV34_9ACTN</name>
<comment type="caution">
    <text evidence="2">The sequence shown here is derived from an EMBL/GenBank/DDBJ whole genome shotgun (WGS) entry which is preliminary data.</text>
</comment>
<dbReference type="PROSITE" id="PS51257">
    <property type="entry name" value="PROKAR_LIPOPROTEIN"/>
    <property type="match status" value="1"/>
</dbReference>